<accession>A0ABY3ELU5</accession>
<feature type="domain" description="LysR substrate-binding" evidence="1">
    <location>
        <begin position="90"/>
        <end position="243"/>
    </location>
</feature>
<evidence type="ECO:0000259" key="1">
    <source>
        <dbReference type="Pfam" id="PF03466"/>
    </source>
</evidence>
<evidence type="ECO:0000313" key="3">
    <source>
        <dbReference type="Proteomes" id="UP000318943"/>
    </source>
</evidence>
<organism evidence="2 3">
    <name type="scientific">Cupriavidus campinensis</name>
    <dbReference type="NCBI Taxonomy" id="151783"/>
    <lineage>
        <taxon>Bacteria</taxon>
        <taxon>Pseudomonadati</taxon>
        <taxon>Pseudomonadota</taxon>
        <taxon>Betaproteobacteria</taxon>
        <taxon>Burkholderiales</taxon>
        <taxon>Burkholderiaceae</taxon>
        <taxon>Cupriavidus</taxon>
    </lineage>
</organism>
<reference evidence="2 3" key="1">
    <citation type="submission" date="2019-05" db="EMBL/GenBank/DDBJ databases">
        <title>Whole genome sequence analysis of Cupriavidus campinensis S14E4C strain.</title>
        <authorList>
            <person name="Abbaszade G."/>
            <person name="Szabo A."/>
            <person name="Toumi M."/>
            <person name="Toth E."/>
        </authorList>
    </citation>
    <scope>NUCLEOTIDE SEQUENCE [LARGE SCALE GENOMIC DNA]</scope>
    <source>
        <strain evidence="2 3">S14E4C</strain>
    </source>
</reference>
<dbReference type="Gene3D" id="3.40.190.10">
    <property type="entry name" value="Periplasmic binding protein-like II"/>
    <property type="match status" value="1"/>
</dbReference>
<keyword evidence="3" id="KW-1185">Reference proteome</keyword>
<sequence>MLHGGTGLSTPTPGLLWLETAPLRHRAELAGLCLQEALRVSHRAGLGHFRTGRLQTADHLRVLQRFDERLVQPCHHGLWRALLDHDAGPEGRPDFAIAIADPDDLPPELAFEPLFEVSAVPAGRTGHPLAGATDWQALEHARWTLNLSPGSQSETLLEWLRTSDLPVPRQITACTSPTLMTELMRRTDAIGYCPTQLLTDPMYGNGLQACAALSPLPPPMLVGLIGLRAMPLGASARMLAELFVGYLAP</sequence>
<dbReference type="EMBL" id="VCIZ01000008">
    <property type="protein sequence ID" value="TSP11920.1"/>
    <property type="molecule type" value="Genomic_DNA"/>
</dbReference>
<gene>
    <name evidence="2" type="ORF">FGG12_15450</name>
</gene>
<dbReference type="SUPFAM" id="SSF53850">
    <property type="entry name" value="Periplasmic binding protein-like II"/>
    <property type="match status" value="1"/>
</dbReference>
<dbReference type="InterPro" id="IPR005119">
    <property type="entry name" value="LysR_subst-bd"/>
</dbReference>
<dbReference type="Pfam" id="PF03466">
    <property type="entry name" value="LysR_substrate"/>
    <property type="match status" value="1"/>
</dbReference>
<proteinExistence type="predicted"/>
<protein>
    <recommendedName>
        <fullName evidence="1">LysR substrate-binding domain-containing protein</fullName>
    </recommendedName>
</protein>
<comment type="caution">
    <text evidence="2">The sequence shown here is derived from an EMBL/GenBank/DDBJ whole genome shotgun (WGS) entry which is preliminary data.</text>
</comment>
<evidence type="ECO:0000313" key="2">
    <source>
        <dbReference type="EMBL" id="TSP11920.1"/>
    </source>
</evidence>
<dbReference type="Proteomes" id="UP000318943">
    <property type="component" value="Unassembled WGS sequence"/>
</dbReference>
<name>A0ABY3ELU5_9BURK</name>